<accession>A0A9D3XCG0</accession>
<dbReference type="SUPFAM" id="SSF51735">
    <property type="entry name" value="NAD(P)-binding Rossmann-fold domains"/>
    <property type="match status" value="1"/>
</dbReference>
<evidence type="ECO:0000256" key="15">
    <source>
        <dbReference type="ARBA" id="ARBA00034430"/>
    </source>
</evidence>
<dbReference type="PANTHER" id="PTHR10027:SF23">
    <property type="entry name" value="POTASSIUM CHANNEL SUBFAMILY U MEMBER 1"/>
    <property type="match status" value="1"/>
</dbReference>
<keyword evidence="4" id="KW-1003">Cell membrane</keyword>
<keyword evidence="3" id="KW-0813">Transport</keyword>
<dbReference type="GO" id="GO:0005886">
    <property type="term" value="C:plasma membrane"/>
    <property type="evidence" value="ECO:0007669"/>
    <property type="project" value="UniProtKB-SubCell"/>
</dbReference>
<evidence type="ECO:0000256" key="5">
    <source>
        <dbReference type="ARBA" id="ARBA00022538"/>
    </source>
</evidence>
<dbReference type="Gene3D" id="3.40.50.720">
    <property type="entry name" value="NAD(P)-binding Rossmann-like Domain"/>
    <property type="match status" value="2"/>
</dbReference>
<evidence type="ECO:0000256" key="16">
    <source>
        <dbReference type="ARBA" id="ARBA00058651"/>
    </source>
</evidence>
<evidence type="ECO:0000313" key="22">
    <source>
        <dbReference type="EMBL" id="KAH1176843.1"/>
    </source>
</evidence>
<keyword evidence="9" id="KW-0630">Potassium</keyword>
<dbReference type="AlphaFoldDB" id="A0A9D3XCG0"/>
<feature type="transmembrane region" description="Helical" evidence="20">
    <location>
        <begin position="315"/>
        <end position="334"/>
    </location>
</feature>
<dbReference type="InterPro" id="IPR003929">
    <property type="entry name" value="K_chnl_BK_asu"/>
</dbReference>
<dbReference type="EMBL" id="JAHDVG010000474">
    <property type="protein sequence ID" value="KAH1176843.1"/>
    <property type="molecule type" value="Genomic_DNA"/>
</dbReference>
<organism evidence="22 23">
    <name type="scientific">Mauremys mutica</name>
    <name type="common">yellowpond turtle</name>
    <dbReference type="NCBI Taxonomy" id="74926"/>
    <lineage>
        <taxon>Eukaryota</taxon>
        <taxon>Metazoa</taxon>
        <taxon>Chordata</taxon>
        <taxon>Craniata</taxon>
        <taxon>Vertebrata</taxon>
        <taxon>Euteleostomi</taxon>
        <taxon>Archelosauria</taxon>
        <taxon>Testudinata</taxon>
        <taxon>Testudines</taxon>
        <taxon>Cryptodira</taxon>
        <taxon>Durocryptodira</taxon>
        <taxon>Testudinoidea</taxon>
        <taxon>Geoemydidae</taxon>
        <taxon>Geoemydinae</taxon>
        <taxon>Mauremys</taxon>
    </lineage>
</organism>
<dbReference type="FunFam" id="3.40.50.720:FF:000005">
    <property type="entry name" value="calcium-activated potassium channel subunit alpha-1 isoform X6"/>
    <property type="match status" value="1"/>
</dbReference>
<dbReference type="SUPFAM" id="SSF81324">
    <property type="entry name" value="Voltage-gated potassium channels"/>
    <property type="match status" value="1"/>
</dbReference>
<dbReference type="InterPro" id="IPR005821">
    <property type="entry name" value="Ion_trans_dom"/>
</dbReference>
<reference evidence="22" key="1">
    <citation type="submission" date="2021-09" db="EMBL/GenBank/DDBJ databases">
        <title>The genome of Mauremys mutica provides insights into the evolution of semi-aquatic lifestyle.</title>
        <authorList>
            <person name="Gong S."/>
            <person name="Gao Y."/>
        </authorList>
    </citation>
    <scope>NUCLEOTIDE SEQUENCE</scope>
    <source>
        <strain evidence="22">MM-2020</strain>
        <tissue evidence="22">Muscle</tissue>
    </source>
</reference>
<dbReference type="FunFam" id="1.10.287.70:FF:000130">
    <property type="entry name" value="Potassium calcium-activated channel subfamily U member 1"/>
    <property type="match status" value="1"/>
</dbReference>
<dbReference type="Pfam" id="PF22614">
    <property type="entry name" value="Slo-like_RCK"/>
    <property type="match status" value="2"/>
</dbReference>
<dbReference type="GO" id="GO:0034702">
    <property type="term" value="C:monoatomic ion channel complex"/>
    <property type="evidence" value="ECO:0007669"/>
    <property type="project" value="UniProtKB-KW"/>
</dbReference>
<comment type="function">
    <text evidence="16">Testis-specific potassium channel activated by both intracellular pH and membrane voltage that mediates export of K(+). Represents the primary spermatozoan K(+) current. The channel underlies a pH-triggered membrane hyperpolarization during the process of sperm capacitation, as sperm encounter the alkaline environment near the ovum in the female reproductive tract, thereby playing an essential for male fertility.</text>
</comment>
<evidence type="ECO:0000256" key="19">
    <source>
        <dbReference type="ARBA" id="ARBA00080924"/>
    </source>
</evidence>
<evidence type="ECO:0000256" key="1">
    <source>
        <dbReference type="ARBA" id="ARBA00004651"/>
    </source>
</evidence>
<evidence type="ECO:0000313" key="23">
    <source>
        <dbReference type="Proteomes" id="UP000827986"/>
    </source>
</evidence>
<evidence type="ECO:0000256" key="3">
    <source>
        <dbReference type="ARBA" id="ARBA00022448"/>
    </source>
</evidence>
<evidence type="ECO:0000256" key="12">
    <source>
        <dbReference type="ARBA" id="ARBA00023136"/>
    </source>
</evidence>
<keyword evidence="13" id="KW-0407">Ion channel</keyword>
<evidence type="ECO:0000256" key="14">
    <source>
        <dbReference type="ARBA" id="ARBA00029579"/>
    </source>
</evidence>
<feature type="transmembrane region" description="Helical" evidence="20">
    <location>
        <begin position="282"/>
        <end position="300"/>
    </location>
</feature>
<keyword evidence="23" id="KW-1185">Reference proteome</keyword>
<evidence type="ECO:0000256" key="11">
    <source>
        <dbReference type="ARBA" id="ARBA00023065"/>
    </source>
</evidence>
<keyword evidence="12 20" id="KW-0472">Membrane</keyword>
<evidence type="ECO:0000256" key="17">
    <source>
        <dbReference type="ARBA" id="ARBA00072463"/>
    </source>
</evidence>
<keyword evidence="8" id="KW-0851">Voltage-gated channel</keyword>
<feature type="domain" description="RCK N-terminal" evidence="21">
    <location>
        <begin position="763"/>
        <end position="912"/>
    </location>
</feature>
<proteinExistence type="inferred from homology"/>
<dbReference type="InterPro" id="IPR003148">
    <property type="entry name" value="RCK_N"/>
</dbReference>
<evidence type="ECO:0000256" key="20">
    <source>
        <dbReference type="SAM" id="Phobius"/>
    </source>
</evidence>
<dbReference type="Gene3D" id="1.10.287.70">
    <property type="match status" value="1"/>
</dbReference>
<dbReference type="Proteomes" id="UP000827986">
    <property type="component" value="Unassembled WGS sequence"/>
</dbReference>
<evidence type="ECO:0000259" key="21">
    <source>
        <dbReference type="PROSITE" id="PS51201"/>
    </source>
</evidence>
<name>A0A9D3XCG0_9SAUR</name>
<evidence type="ECO:0000256" key="6">
    <source>
        <dbReference type="ARBA" id="ARBA00022692"/>
    </source>
</evidence>
<comment type="similarity">
    <text evidence="2">Belongs to the potassium channel family. Calcium-activated (TC 1.A.1.3) subfamily. KCa1.1/KCNMA1 sub-subfamily.</text>
</comment>
<dbReference type="Pfam" id="PF00520">
    <property type="entry name" value="Ion_trans"/>
    <property type="match status" value="1"/>
</dbReference>
<protein>
    <recommendedName>
        <fullName evidence="17">Potassium channel subfamily U member 1</fullName>
    </recommendedName>
    <alternativeName>
        <fullName evidence="14">BK channel</fullName>
    </alternativeName>
    <alternativeName>
        <fullName evidence="19">Calcium-activated potassium channel subunit alpha-3</fullName>
    </alternativeName>
    <alternativeName>
        <fullName evidence="18">Slowpoke homolog 3</fullName>
    </alternativeName>
</protein>
<evidence type="ECO:0000256" key="10">
    <source>
        <dbReference type="ARBA" id="ARBA00022989"/>
    </source>
</evidence>
<dbReference type="FunFam" id="3.40.50.720:FF:000403">
    <property type="entry name" value="Potassium calcium-activated channel subfamily U member 1"/>
    <property type="match status" value="1"/>
</dbReference>
<feature type="non-terminal residue" evidence="22">
    <location>
        <position position="1"/>
    </location>
</feature>
<evidence type="ECO:0000256" key="18">
    <source>
        <dbReference type="ARBA" id="ARBA00075149"/>
    </source>
</evidence>
<keyword evidence="11" id="KW-0406">Ion transport</keyword>
<comment type="catalytic activity">
    <reaction evidence="15">
        <text>K(+)(in) = K(+)(out)</text>
        <dbReference type="Rhea" id="RHEA:29463"/>
        <dbReference type="ChEBI" id="CHEBI:29103"/>
    </reaction>
</comment>
<dbReference type="PANTHER" id="PTHR10027">
    <property type="entry name" value="CALCIUM-ACTIVATED POTASSIUM CHANNEL ALPHA CHAIN"/>
    <property type="match status" value="1"/>
</dbReference>
<feature type="transmembrane region" description="Helical" evidence="20">
    <location>
        <begin position="346"/>
        <end position="363"/>
    </location>
</feature>
<keyword evidence="7" id="KW-0631">Potassium channel</keyword>
<comment type="caution">
    <text evidence="22">The sequence shown here is derived from an EMBL/GenBank/DDBJ whole genome shotgun (WGS) entry which is preliminary data.</text>
</comment>
<dbReference type="PROSITE" id="PS51201">
    <property type="entry name" value="RCK_N"/>
    <property type="match status" value="2"/>
</dbReference>
<dbReference type="PRINTS" id="PR01449">
    <property type="entry name" value="BKCHANNELA"/>
</dbReference>
<dbReference type="InterPro" id="IPR047871">
    <property type="entry name" value="K_chnl_Slo-like"/>
</dbReference>
<keyword evidence="10 20" id="KW-1133">Transmembrane helix</keyword>
<gene>
    <name evidence="22" type="ORF">KIL84_010545</name>
</gene>
<feature type="transmembrane region" description="Helical" evidence="20">
    <location>
        <begin position="195"/>
        <end position="215"/>
    </location>
</feature>
<evidence type="ECO:0000256" key="13">
    <source>
        <dbReference type="ARBA" id="ARBA00023303"/>
    </source>
</evidence>
<comment type="subcellular location">
    <subcellularLocation>
        <location evidence="1">Cell membrane</location>
        <topology evidence="1">Multi-pass membrane protein</topology>
    </subcellularLocation>
</comment>
<sequence>MDPLQASLILRWGYIPLSAHKAKIAYSQNYIECNGGQNRLHYRHEQVGQFCIWTTNSIAVDQLACYVVLKMKPSSDITVLHVDNDVTMILQKHGGLFLIVAARVAKYAYKFISKCILSTKGEHKQRAQWLPKMRQISIRWKGAFLESVEMMLSAQTCVGRVLVILVFLLSIGSLIIYFINCAFPVEHYFTDHTLSIDMSFNAFFLFYFGLRFMAANNKLRFWLELNSIVDFFTIPPICVAYYLKRNWLGLRFLRALRLLELPKILQFLKITRTSNSIKLSKLLAAVLSTWLTAAGFIHLVENSGDPWVHHQNSQSLSYFDCLYLTMVTMSTVGFGDVVTKTSLGRIFMIFFIIAGLVLFANFIPEIVDIVGGNQQYRDSYEVVRGRKYIVVCGDITLESVTAFLRNFLAQDTRDICTEIVFLGETLPSLELETVFKCYSAYTTFFHGSALNYKDLKRVAMGSADACLILADTCSSDPYVEDTSNIMRALSVKNHYPKTRVIIQIIQSHKKVYLANIPSWDWSRGDSIICLSELKLGFIAQSCLVPGLSTLLRSLFIRQKSTKVKRKGLQHRNVFDANDYKVMTHWLSNDFVDMTFPDVCRFCFVKLDLVLLAIEFRSGVHENSILVNPSAQIKIHRNTMGFFIAKSKVEVKRAHFYCKACHSDIDNPELIKKCHCRSKSRTRSFSDKLKIPQETLYLPDREPVKSMSLGVLPISGITPRTAALVIEEDRNALLDSTGMFHWCEAVPLEQAILKHQGQTTSPLHDHIVVCVFGDANSTLIGLRNFVMPLRASNFTYQELKDIVFVGSLEYMKREWKFIQNFPKLLLFPGSALSCADLRAVNIRYCTMCTILSSNLRASTNPTLVDTESILATLNIRSMEFKCSSTAGEAVGRVRTLENESEPSYKRIPVITELNATSNVQFIDHNISSTSHIPGQELDLTTTFSSGAIFSDSFLDSLLST</sequence>
<dbReference type="PRINTS" id="PR00169">
    <property type="entry name" value="KCHANNEL"/>
</dbReference>
<evidence type="ECO:0000256" key="4">
    <source>
        <dbReference type="ARBA" id="ARBA00022475"/>
    </source>
</evidence>
<dbReference type="InterPro" id="IPR036291">
    <property type="entry name" value="NAD(P)-bd_dom_sf"/>
</dbReference>
<feature type="transmembrane region" description="Helical" evidence="20">
    <location>
        <begin position="161"/>
        <end position="183"/>
    </location>
</feature>
<evidence type="ECO:0000256" key="8">
    <source>
        <dbReference type="ARBA" id="ARBA00022882"/>
    </source>
</evidence>
<keyword evidence="5" id="KW-0633">Potassium transport</keyword>
<evidence type="ECO:0000256" key="9">
    <source>
        <dbReference type="ARBA" id="ARBA00022958"/>
    </source>
</evidence>
<evidence type="ECO:0000256" key="2">
    <source>
        <dbReference type="ARBA" id="ARBA00008648"/>
    </source>
</evidence>
<keyword evidence="6 20" id="KW-0812">Transmembrane</keyword>
<feature type="domain" description="RCK N-terminal" evidence="21">
    <location>
        <begin position="386"/>
        <end position="528"/>
    </location>
</feature>
<evidence type="ECO:0000256" key="7">
    <source>
        <dbReference type="ARBA" id="ARBA00022826"/>
    </source>
</evidence>
<dbReference type="GO" id="GO:0005267">
    <property type="term" value="F:potassium channel activity"/>
    <property type="evidence" value="ECO:0007669"/>
    <property type="project" value="UniProtKB-KW"/>
</dbReference>
<dbReference type="Pfam" id="PF03493">
    <property type="entry name" value="BK_channel_a"/>
    <property type="match status" value="1"/>
</dbReference>